<feature type="compositionally biased region" description="Polar residues" evidence="1">
    <location>
        <begin position="71"/>
        <end position="80"/>
    </location>
</feature>
<evidence type="ECO:0000313" key="3">
    <source>
        <dbReference type="Proteomes" id="UP000037035"/>
    </source>
</evidence>
<dbReference type="VEuPathDB" id="FungiDB:VP01_5805g1"/>
<feature type="compositionally biased region" description="Polar residues" evidence="1">
    <location>
        <begin position="187"/>
        <end position="201"/>
    </location>
</feature>
<name>A0A0L6UI52_9BASI</name>
<accession>A0A0L6UI52</accession>
<gene>
    <name evidence="2" type="ORF">VP01_5805g1</name>
</gene>
<feature type="region of interest" description="Disordered" evidence="1">
    <location>
        <begin position="134"/>
        <end position="162"/>
    </location>
</feature>
<sequence>MKPSLTNNDTSSPPSSFQASQNGSKKVNKSQSARIAATDQSVPSTFEGNMSGWPQREGFPRDQPGTVAQPLASTKNINSSHEGEYHGLAMPTSMSDNNYSSRPKAKIDHQASSGSYQENGNSPWEAPFKTATAHLRSSTSRQQTSDTVKSTPLLGSPVKSSTTWPSAYALTGSPSRAVGGSYAGTIPKSQTSQVPSSEDRNYNMSSLTTLDTTHPCQIVISSEKSKAQSTLQVGCHNSSTESYSGKRRSAHNLYYPAALQQKSKHPSNRVYTPHGDLDQDKPLAMNGGKLNSWKDGNKDTPVKSKPAKGTFWTYDGADSRLSSNFSSSISATSKKSSSSRTKISHKIYPTRHRLKCMVTSPRPMLGDDVPVNSNWKFLLVEMLEPLVESLIG</sequence>
<dbReference type="Proteomes" id="UP000037035">
    <property type="component" value="Unassembled WGS sequence"/>
</dbReference>
<proteinExistence type="predicted"/>
<reference evidence="2 3" key="1">
    <citation type="submission" date="2015-08" db="EMBL/GenBank/DDBJ databases">
        <title>Next Generation Sequencing and Analysis of the Genome of Puccinia sorghi L Schw, the Causal Agent of Maize Common Rust.</title>
        <authorList>
            <person name="Rochi L."/>
            <person name="Burguener G."/>
            <person name="Darino M."/>
            <person name="Turjanski A."/>
            <person name="Kreff E."/>
            <person name="Dieguez M.J."/>
            <person name="Sacco F."/>
        </authorList>
    </citation>
    <scope>NUCLEOTIDE SEQUENCE [LARGE SCALE GENOMIC DNA]</scope>
    <source>
        <strain evidence="2 3">RO10H11247</strain>
    </source>
</reference>
<feature type="compositionally biased region" description="Low complexity" evidence="1">
    <location>
        <begin position="136"/>
        <end position="145"/>
    </location>
</feature>
<feature type="region of interest" description="Disordered" evidence="1">
    <location>
        <begin position="181"/>
        <end position="201"/>
    </location>
</feature>
<feature type="compositionally biased region" description="Polar residues" evidence="1">
    <location>
        <begin position="92"/>
        <end position="101"/>
    </location>
</feature>
<evidence type="ECO:0000313" key="2">
    <source>
        <dbReference type="EMBL" id="KNZ48239.1"/>
    </source>
</evidence>
<feature type="region of interest" description="Disordered" evidence="1">
    <location>
        <begin position="1"/>
        <end position="122"/>
    </location>
</feature>
<organism evidence="2 3">
    <name type="scientific">Puccinia sorghi</name>
    <dbReference type="NCBI Taxonomy" id="27349"/>
    <lineage>
        <taxon>Eukaryota</taxon>
        <taxon>Fungi</taxon>
        <taxon>Dikarya</taxon>
        <taxon>Basidiomycota</taxon>
        <taxon>Pucciniomycotina</taxon>
        <taxon>Pucciniomycetes</taxon>
        <taxon>Pucciniales</taxon>
        <taxon>Pucciniaceae</taxon>
        <taxon>Puccinia</taxon>
    </lineage>
</organism>
<dbReference type="EMBL" id="LAVV01011058">
    <property type="protein sequence ID" value="KNZ48239.1"/>
    <property type="molecule type" value="Genomic_DNA"/>
</dbReference>
<feature type="compositionally biased region" description="Polar residues" evidence="1">
    <location>
        <begin position="1"/>
        <end position="48"/>
    </location>
</feature>
<feature type="compositionally biased region" description="Polar residues" evidence="1">
    <location>
        <begin position="110"/>
        <end position="122"/>
    </location>
</feature>
<comment type="caution">
    <text evidence="2">The sequence shown here is derived from an EMBL/GenBank/DDBJ whole genome shotgun (WGS) entry which is preliminary data.</text>
</comment>
<evidence type="ECO:0000256" key="1">
    <source>
        <dbReference type="SAM" id="MobiDB-lite"/>
    </source>
</evidence>
<keyword evidence="3" id="KW-1185">Reference proteome</keyword>
<protein>
    <submittedName>
        <fullName evidence="2">Uncharacterized protein</fullName>
    </submittedName>
</protein>
<dbReference type="AlphaFoldDB" id="A0A0L6UI52"/>